<dbReference type="SUPFAM" id="SSF82866">
    <property type="entry name" value="Multidrug efflux transporter AcrB transmembrane domain"/>
    <property type="match status" value="2"/>
</dbReference>
<dbReference type="Gene3D" id="1.20.1640.10">
    <property type="entry name" value="Multidrug efflux transporter AcrB transmembrane domain"/>
    <property type="match status" value="2"/>
</dbReference>
<name>A0A1G9AQQ0_9BACT</name>
<feature type="transmembrane region" description="Helical" evidence="6">
    <location>
        <begin position="741"/>
        <end position="766"/>
    </location>
</feature>
<evidence type="ECO:0000256" key="5">
    <source>
        <dbReference type="ARBA" id="ARBA00023136"/>
    </source>
</evidence>
<dbReference type="Proteomes" id="UP000198510">
    <property type="component" value="Unassembled WGS sequence"/>
</dbReference>
<accession>A0A1G9AQQ0</accession>
<dbReference type="InterPro" id="IPR000731">
    <property type="entry name" value="SSD"/>
</dbReference>
<evidence type="ECO:0000256" key="2">
    <source>
        <dbReference type="ARBA" id="ARBA00022475"/>
    </source>
</evidence>
<evidence type="ECO:0000256" key="3">
    <source>
        <dbReference type="ARBA" id="ARBA00022692"/>
    </source>
</evidence>
<dbReference type="GO" id="GO:0005886">
    <property type="term" value="C:plasma membrane"/>
    <property type="evidence" value="ECO:0007669"/>
    <property type="project" value="UniProtKB-SubCell"/>
</dbReference>
<feature type="transmembrane region" description="Helical" evidence="6">
    <location>
        <begin position="312"/>
        <end position="341"/>
    </location>
</feature>
<dbReference type="OrthoDB" id="9805018at2"/>
<dbReference type="InterPro" id="IPR001036">
    <property type="entry name" value="Acrflvin-R"/>
</dbReference>
<feature type="transmembrane region" description="Helical" evidence="6">
    <location>
        <begin position="708"/>
        <end position="729"/>
    </location>
</feature>
<proteinExistence type="predicted"/>
<dbReference type="InterPro" id="IPR050545">
    <property type="entry name" value="Mycobact_MmpL"/>
</dbReference>
<feature type="transmembrane region" description="Helical" evidence="6">
    <location>
        <begin position="402"/>
        <end position="421"/>
    </location>
</feature>
<dbReference type="STRING" id="1075417.SAMN05421823_102383"/>
<organism evidence="8 9">
    <name type="scientific">Catalinimonas alkaloidigena</name>
    <dbReference type="NCBI Taxonomy" id="1075417"/>
    <lineage>
        <taxon>Bacteria</taxon>
        <taxon>Pseudomonadati</taxon>
        <taxon>Bacteroidota</taxon>
        <taxon>Cytophagia</taxon>
        <taxon>Cytophagales</taxon>
        <taxon>Catalimonadaceae</taxon>
        <taxon>Catalinimonas</taxon>
    </lineage>
</organism>
<sequence length="816" mass="90762">MSFNVAHFILKYRLVIIVLLALYAGFMAYEGSRIQMSYSFSNVVPTSDPDMAYFQEFKRTFGEDGNIMAIGLQDPRIYEVENFQRLEYLSKAIQELRGVTQVVSLPRLVRLTKDAQKRRFVFEALFDPFPETQQELDSLLAISRSIPLYEGLLTNDSTSAVALLVTLDPKVFDSEDRFELIDDIMSQGEAFSEHTGISLHYAGLPFVRAVMTTKVKEELNFFLILSVVVTALILFIFFRSLNAVVFPMIVIGITVLSTMGTIALLGYKVTLLTGLLPPIIVVIGVPNCIYLLNKYHQEYAKHGNKVRALTYIVRKIGVVTLLTNATTAVGFLVLFFTNIAILKEFGLVASINVFVAFVVSVTLIPAVYAYLPAPTPRQLRHLDSKVTTRFIRSLDLLVHRHPLIIFGVTGAIVVFSIAGALRIRAVSYMVDDLPADSDIRHDLAFFEDNFEGVMPLEVVVDTGKPRGALDLKNLRTIAELEAYLEAHPSIAPGVSIVDYLKAARQAFYNGSPAFYGLPTNQDKNFIFNYLRSQSDAKGTLESNLMDAFVDSTGQRVRVSFKVEDMGSIRLSELMQNVVRPEVDSLLAGTDLEAKITGTTLLFVKGNDYLIRNLRSSLLFAVAIIALIMAALFGSFRMVLISLIPNIVPLIITAGIMGWFNIPLKPSTALIFSIAFGISVDDALHFLAKYRQELKSHNYFVPKAVSVSILETGSSMFYTSLVLFAGFVIFSQSEFGGTVALGILVSTTLLCAMLTNLVLLPSLLLYFDKPRQKLDFEPLLEHYEEFYIADDDEEIDVDLLEVEDRTPDASDDAGTKS</sequence>
<feature type="transmembrane region" description="Helical" evidence="6">
    <location>
        <begin position="642"/>
        <end position="661"/>
    </location>
</feature>
<feature type="transmembrane region" description="Helical" evidence="6">
    <location>
        <begin position="667"/>
        <end position="687"/>
    </location>
</feature>
<reference evidence="8 9" key="1">
    <citation type="submission" date="2016-10" db="EMBL/GenBank/DDBJ databases">
        <authorList>
            <person name="de Groot N.N."/>
        </authorList>
    </citation>
    <scope>NUCLEOTIDE SEQUENCE [LARGE SCALE GENOMIC DNA]</scope>
    <source>
        <strain evidence="8 9">DSM 25186</strain>
    </source>
</reference>
<evidence type="ECO:0000256" key="6">
    <source>
        <dbReference type="SAM" id="Phobius"/>
    </source>
</evidence>
<keyword evidence="2" id="KW-1003">Cell membrane</keyword>
<dbReference type="RefSeq" id="WP_089679992.1">
    <property type="nucleotide sequence ID" value="NZ_FNFO01000002.1"/>
</dbReference>
<dbReference type="InterPro" id="IPR004869">
    <property type="entry name" value="MMPL_dom"/>
</dbReference>
<feature type="transmembrane region" description="Helical" evidence="6">
    <location>
        <begin position="617"/>
        <end position="635"/>
    </location>
</feature>
<dbReference type="EMBL" id="FNFO01000002">
    <property type="protein sequence ID" value="SDK29696.1"/>
    <property type="molecule type" value="Genomic_DNA"/>
</dbReference>
<feature type="transmembrane region" description="Helical" evidence="6">
    <location>
        <begin position="12"/>
        <end position="29"/>
    </location>
</feature>
<dbReference type="GO" id="GO:0022857">
    <property type="term" value="F:transmembrane transporter activity"/>
    <property type="evidence" value="ECO:0007669"/>
    <property type="project" value="InterPro"/>
</dbReference>
<feature type="transmembrane region" description="Helical" evidence="6">
    <location>
        <begin position="219"/>
        <end position="238"/>
    </location>
</feature>
<evidence type="ECO:0000313" key="8">
    <source>
        <dbReference type="EMBL" id="SDK29696.1"/>
    </source>
</evidence>
<keyword evidence="5 6" id="KW-0472">Membrane</keyword>
<feature type="transmembrane region" description="Helical" evidence="6">
    <location>
        <begin position="245"/>
        <end position="265"/>
    </location>
</feature>
<dbReference type="PRINTS" id="PR00702">
    <property type="entry name" value="ACRIFLAVINRP"/>
</dbReference>
<dbReference type="PANTHER" id="PTHR33406">
    <property type="entry name" value="MEMBRANE PROTEIN MJ1562-RELATED"/>
    <property type="match status" value="1"/>
</dbReference>
<keyword evidence="3 6" id="KW-0812">Transmembrane</keyword>
<feature type="transmembrane region" description="Helical" evidence="6">
    <location>
        <begin position="271"/>
        <end position="292"/>
    </location>
</feature>
<protein>
    <recommendedName>
        <fullName evidence="7">SSD domain-containing protein</fullName>
    </recommendedName>
</protein>
<evidence type="ECO:0000259" key="7">
    <source>
        <dbReference type="PROSITE" id="PS50156"/>
    </source>
</evidence>
<dbReference type="AlphaFoldDB" id="A0A1G9AQQ0"/>
<feature type="transmembrane region" description="Helical" evidence="6">
    <location>
        <begin position="347"/>
        <end position="371"/>
    </location>
</feature>
<evidence type="ECO:0000256" key="4">
    <source>
        <dbReference type="ARBA" id="ARBA00022989"/>
    </source>
</evidence>
<keyword evidence="4 6" id="KW-1133">Transmembrane helix</keyword>
<dbReference type="Pfam" id="PF03176">
    <property type="entry name" value="MMPL"/>
    <property type="match status" value="2"/>
</dbReference>
<feature type="domain" description="SSD" evidence="7">
    <location>
        <begin position="248"/>
        <end position="370"/>
    </location>
</feature>
<keyword evidence="9" id="KW-1185">Reference proteome</keyword>
<comment type="subcellular location">
    <subcellularLocation>
        <location evidence="1">Cell membrane</location>
        <topology evidence="1">Multi-pass membrane protein</topology>
    </subcellularLocation>
</comment>
<evidence type="ECO:0000256" key="1">
    <source>
        <dbReference type="ARBA" id="ARBA00004651"/>
    </source>
</evidence>
<gene>
    <name evidence="8" type="ORF">SAMN05421823_102383</name>
</gene>
<dbReference type="PANTHER" id="PTHR33406:SF12">
    <property type="entry name" value="BLR2997 PROTEIN"/>
    <property type="match status" value="1"/>
</dbReference>
<dbReference type="PROSITE" id="PS50156">
    <property type="entry name" value="SSD"/>
    <property type="match status" value="1"/>
</dbReference>
<evidence type="ECO:0000313" key="9">
    <source>
        <dbReference type="Proteomes" id="UP000198510"/>
    </source>
</evidence>